<comment type="caution">
    <text evidence="3">The sequence shown here is derived from an EMBL/GenBank/DDBJ whole genome shotgun (WGS) entry which is preliminary data.</text>
</comment>
<reference evidence="4" key="1">
    <citation type="submission" date="2017-02" db="EMBL/GenBank/DDBJ databases">
        <authorList>
            <person name="Tafer H."/>
            <person name="Lopandic K."/>
        </authorList>
    </citation>
    <scope>NUCLEOTIDE SEQUENCE [LARGE SCALE GENOMIC DNA]</scope>
    <source>
        <strain evidence="4">CBS 366.77</strain>
    </source>
</reference>
<evidence type="ECO:0000256" key="2">
    <source>
        <dbReference type="SAM" id="Phobius"/>
    </source>
</evidence>
<evidence type="ECO:0000313" key="4">
    <source>
        <dbReference type="Proteomes" id="UP000266188"/>
    </source>
</evidence>
<dbReference type="EMBL" id="MVGC01000095">
    <property type="protein sequence ID" value="RJE24059.1"/>
    <property type="molecule type" value="Genomic_DNA"/>
</dbReference>
<feature type="compositionally biased region" description="Basic and acidic residues" evidence="1">
    <location>
        <begin position="75"/>
        <end position="87"/>
    </location>
</feature>
<keyword evidence="2" id="KW-1133">Transmembrane helix</keyword>
<dbReference type="STRING" id="2070753.A0A3A2ZLG4"/>
<evidence type="ECO:0000256" key="1">
    <source>
        <dbReference type="SAM" id="MobiDB-lite"/>
    </source>
</evidence>
<organism evidence="3 4">
    <name type="scientific">Aspergillus sclerotialis</name>
    <dbReference type="NCBI Taxonomy" id="2070753"/>
    <lineage>
        <taxon>Eukaryota</taxon>
        <taxon>Fungi</taxon>
        <taxon>Dikarya</taxon>
        <taxon>Ascomycota</taxon>
        <taxon>Pezizomycotina</taxon>
        <taxon>Eurotiomycetes</taxon>
        <taxon>Eurotiomycetidae</taxon>
        <taxon>Eurotiales</taxon>
        <taxon>Aspergillaceae</taxon>
        <taxon>Aspergillus</taxon>
        <taxon>Aspergillus subgen. Polypaecilum</taxon>
    </lineage>
</organism>
<accession>A0A3A2ZLG4</accession>
<protein>
    <submittedName>
        <fullName evidence="3">Uncharacterized protein</fullName>
    </submittedName>
</protein>
<keyword evidence="2" id="KW-0472">Membrane</keyword>
<keyword evidence="4" id="KW-1185">Reference proteome</keyword>
<sequence length="355" mass="39552">MVLLTSSTVSVIISTGIVCMFTLLLFLSGYVLQQQSVRSIQDALRPPPAPPNAGPGSSRSSHKRSDEDILSNLDLPKEKTKNSHSEYRHYLSPTRGNYAYLQLLSTPDPSDICSAIVFFKHIATNGSAVEDRLFMYPQEWDLLKHPPKRVARALSLLHAASLKYGIWLLPIDMTAATSAGYEATDTKLLRLGQIQFLQYDSVLYLQSPGMLLDTGKLDAIILSRPLPLRYDKKRRESFNNEAWIPMPLRPDRDANLPPVYLITVNHIGGGNVEARGHIPNVALPGFGHLVAGPWAVKSPKDSDYNEDEQPGYVFFENDKDGHVKWAGNPLFGSWRALQYEVCDGLDLDDVIHDEA</sequence>
<gene>
    <name evidence="3" type="ORF">PHISCL_03595</name>
</gene>
<proteinExistence type="predicted"/>
<dbReference type="OrthoDB" id="5367275at2759"/>
<feature type="region of interest" description="Disordered" evidence="1">
    <location>
        <begin position="42"/>
        <end position="87"/>
    </location>
</feature>
<feature type="transmembrane region" description="Helical" evidence="2">
    <location>
        <begin position="12"/>
        <end position="32"/>
    </location>
</feature>
<name>A0A3A2ZLG4_9EURO</name>
<dbReference type="AlphaFoldDB" id="A0A3A2ZLG4"/>
<dbReference type="Proteomes" id="UP000266188">
    <property type="component" value="Unassembled WGS sequence"/>
</dbReference>
<evidence type="ECO:0000313" key="3">
    <source>
        <dbReference type="EMBL" id="RJE24059.1"/>
    </source>
</evidence>
<keyword evidence="2" id="KW-0812">Transmembrane</keyword>